<organism evidence="1">
    <name type="scientific">Anguilla anguilla</name>
    <name type="common">European freshwater eel</name>
    <name type="synonym">Muraena anguilla</name>
    <dbReference type="NCBI Taxonomy" id="7936"/>
    <lineage>
        <taxon>Eukaryota</taxon>
        <taxon>Metazoa</taxon>
        <taxon>Chordata</taxon>
        <taxon>Craniata</taxon>
        <taxon>Vertebrata</taxon>
        <taxon>Euteleostomi</taxon>
        <taxon>Actinopterygii</taxon>
        <taxon>Neopterygii</taxon>
        <taxon>Teleostei</taxon>
        <taxon>Anguilliformes</taxon>
        <taxon>Anguillidae</taxon>
        <taxon>Anguilla</taxon>
    </lineage>
</organism>
<dbReference type="AlphaFoldDB" id="A0A0E9TYC4"/>
<dbReference type="EMBL" id="GBXM01050031">
    <property type="protein sequence ID" value="JAH58546.1"/>
    <property type="molecule type" value="Transcribed_RNA"/>
</dbReference>
<evidence type="ECO:0000313" key="1">
    <source>
        <dbReference type="EMBL" id="JAH58546.1"/>
    </source>
</evidence>
<reference evidence="1" key="1">
    <citation type="submission" date="2014-11" db="EMBL/GenBank/DDBJ databases">
        <authorList>
            <person name="Amaro Gonzalez C."/>
        </authorList>
    </citation>
    <scope>NUCLEOTIDE SEQUENCE</scope>
</reference>
<reference evidence="1" key="2">
    <citation type="journal article" date="2015" name="Fish Shellfish Immunol.">
        <title>Early steps in the European eel (Anguilla anguilla)-Vibrio vulnificus interaction in the gills: Role of the RtxA13 toxin.</title>
        <authorList>
            <person name="Callol A."/>
            <person name="Pajuelo D."/>
            <person name="Ebbesson L."/>
            <person name="Teles M."/>
            <person name="MacKenzie S."/>
            <person name="Amaro C."/>
        </authorList>
    </citation>
    <scope>NUCLEOTIDE SEQUENCE</scope>
</reference>
<protein>
    <submittedName>
        <fullName evidence="1">Uncharacterized protein</fullName>
    </submittedName>
</protein>
<name>A0A0E9TYC4_ANGAN</name>
<proteinExistence type="predicted"/>
<accession>A0A0E9TYC4</accession>
<sequence length="41" mass="4692">MCLRNKHSTFHHRNPMRLCMRSKVTMGTCEGGQSLLDLFPG</sequence>